<dbReference type="Pfam" id="PF00041">
    <property type="entry name" value="fn3"/>
    <property type="match status" value="1"/>
</dbReference>
<feature type="transmembrane region" description="Helical" evidence="3">
    <location>
        <begin position="513"/>
        <end position="535"/>
    </location>
</feature>
<evidence type="ECO:0000313" key="6">
    <source>
        <dbReference type="EMBL" id="KAK2869009.1"/>
    </source>
</evidence>
<keyword evidence="1" id="KW-0677">Repeat</keyword>
<keyword evidence="3" id="KW-1133">Transmembrane helix</keyword>
<gene>
    <name evidence="6" type="ORF">Q7C36_000880</name>
</gene>
<dbReference type="AlphaFoldDB" id="A0AA88P1U0"/>
<dbReference type="PANTHER" id="PTHR48483">
    <property type="entry name" value="INTERLEUKIN-27 SUBUNIT BETA"/>
    <property type="match status" value="1"/>
</dbReference>
<dbReference type="Gene3D" id="2.60.40.10">
    <property type="entry name" value="Immunoglobulins"/>
    <property type="match status" value="3"/>
</dbReference>
<dbReference type="PROSITE" id="PS50853">
    <property type="entry name" value="FN3"/>
    <property type="match status" value="1"/>
</dbReference>
<dbReference type="EMBL" id="JAVHJS010000001">
    <property type="protein sequence ID" value="KAK2869009.1"/>
    <property type="molecule type" value="Genomic_DNA"/>
</dbReference>
<evidence type="ECO:0000256" key="4">
    <source>
        <dbReference type="SAM" id="SignalP"/>
    </source>
</evidence>
<name>A0AA88P1U0_TACVA</name>
<organism evidence="6 7">
    <name type="scientific">Tachysurus vachellii</name>
    <name type="common">Darkbarbel catfish</name>
    <name type="synonym">Pelteobagrus vachellii</name>
    <dbReference type="NCBI Taxonomy" id="175792"/>
    <lineage>
        <taxon>Eukaryota</taxon>
        <taxon>Metazoa</taxon>
        <taxon>Chordata</taxon>
        <taxon>Craniata</taxon>
        <taxon>Vertebrata</taxon>
        <taxon>Euteleostomi</taxon>
        <taxon>Actinopterygii</taxon>
        <taxon>Neopterygii</taxon>
        <taxon>Teleostei</taxon>
        <taxon>Ostariophysi</taxon>
        <taxon>Siluriformes</taxon>
        <taxon>Bagridae</taxon>
        <taxon>Tachysurus</taxon>
    </lineage>
</organism>
<keyword evidence="3" id="KW-0812">Transmembrane</keyword>
<accession>A0AA88P1U0</accession>
<dbReference type="CDD" id="cd00063">
    <property type="entry name" value="FN3"/>
    <property type="match status" value="2"/>
</dbReference>
<dbReference type="InterPro" id="IPR013783">
    <property type="entry name" value="Ig-like_fold"/>
</dbReference>
<keyword evidence="7" id="KW-1185">Reference proteome</keyword>
<evidence type="ECO:0000256" key="3">
    <source>
        <dbReference type="SAM" id="Phobius"/>
    </source>
</evidence>
<feature type="region of interest" description="Disordered" evidence="2">
    <location>
        <begin position="586"/>
        <end position="624"/>
    </location>
</feature>
<feature type="compositionally biased region" description="Acidic residues" evidence="2">
    <location>
        <begin position="603"/>
        <end position="622"/>
    </location>
</feature>
<dbReference type="PANTHER" id="PTHR48483:SF1">
    <property type="entry name" value="INTERLEUKIN-12 RECEPTOR SUBUNIT BETA-1-RELATED"/>
    <property type="match status" value="1"/>
</dbReference>
<keyword evidence="3" id="KW-0472">Membrane</keyword>
<protein>
    <recommendedName>
        <fullName evidence="5">Fibronectin type-III domain-containing protein</fullName>
    </recommendedName>
</protein>
<feature type="domain" description="Fibronectin type-III" evidence="5">
    <location>
        <begin position="411"/>
        <end position="505"/>
    </location>
</feature>
<dbReference type="SUPFAM" id="SSF49265">
    <property type="entry name" value="Fibronectin type III"/>
    <property type="match status" value="2"/>
</dbReference>
<dbReference type="FunFam" id="2.60.40.10:FF:000028">
    <property type="entry name" value="Neuronal cell adhesion molecule"/>
    <property type="match status" value="1"/>
</dbReference>
<evidence type="ECO:0000256" key="2">
    <source>
        <dbReference type="SAM" id="MobiDB-lite"/>
    </source>
</evidence>
<reference evidence="6" key="1">
    <citation type="submission" date="2023-08" db="EMBL/GenBank/DDBJ databases">
        <title>Pelteobagrus vachellii genome.</title>
        <authorList>
            <person name="Liu H."/>
        </authorList>
    </citation>
    <scope>NUCLEOTIDE SEQUENCE</scope>
    <source>
        <strain evidence="6">PRFRI_2022a</strain>
        <tissue evidence="6">Muscle</tissue>
    </source>
</reference>
<sequence>MTTRAHEVGLLVLVVAVFVDKVATCSISNPQCYKNTTRPDDDFLCEWKDQDHSPDAIYTIFMQTSSVNDISYSTKFDAGKNLFKILPVEGLITARLLDIWVHRQVFNVTCSSPTISVFLNSSVKYSPPNIQKKIRSAEKLVLSWPRVNDNKGAIHEIRWKKIPIMMIKDEDNDSWQNDTDRLYCVFSHTPGNLDSYTLQLQKHTVYQVQIRRKAKQSLLWSHWSQTVDIPIEIQQPVVQWDETTHGGKREITINWTIPPPEASFGGVSYNLTLNLPCEKTKMYTIWNNTFETVATYSEARVSLVAINNIGSSPSQELVIPPVEHLKFCHSDTHKDSLPKRKRYCLEWYKLEDGETRPAKVNISRSNTLEDIKKDMEKFVRYYYFLHTGRNQSRRTNISCPVYSKEGVPSSQPKNVTVLNITHDSAVLWWQSIPVQEQRGFLKHYVIRISREGHNETGHHEVTANKTSFLLRNLEPGSSYTLNIAGRTEIGEGPNSTRTFFTLSSSSTDNGMKMAKIILTVCAVVLLFSIALSVAIRRLRRKLLPIIPSPVISPAAMPCMDKKNMKPMTEKVDDVILLPRDQDIHRRFPRQKHTTSLPDFEVSLPDEDKEDEEDEDEDEDDDAESHFTGLISSAITSSFPNPNYKGQLLQFTETLEIADKGQMESCEVNTPSYKNGLFFENRTVENEEISVQS</sequence>
<feature type="signal peptide" evidence="4">
    <location>
        <begin position="1"/>
        <end position="24"/>
    </location>
</feature>
<evidence type="ECO:0000259" key="5">
    <source>
        <dbReference type="PROSITE" id="PS50853"/>
    </source>
</evidence>
<dbReference type="SMART" id="SM00060">
    <property type="entry name" value="FN3"/>
    <property type="match status" value="2"/>
</dbReference>
<dbReference type="InterPro" id="IPR003961">
    <property type="entry name" value="FN3_dom"/>
</dbReference>
<feature type="chain" id="PRO_5041668772" description="Fibronectin type-III domain-containing protein" evidence="4">
    <location>
        <begin position="25"/>
        <end position="692"/>
    </location>
</feature>
<evidence type="ECO:0000313" key="7">
    <source>
        <dbReference type="Proteomes" id="UP001187315"/>
    </source>
</evidence>
<comment type="caution">
    <text evidence="6">The sequence shown here is derived from an EMBL/GenBank/DDBJ whole genome shotgun (WGS) entry which is preliminary data.</text>
</comment>
<dbReference type="InterPro" id="IPR036116">
    <property type="entry name" value="FN3_sf"/>
</dbReference>
<keyword evidence="4" id="KW-0732">Signal</keyword>
<dbReference type="Proteomes" id="UP001187315">
    <property type="component" value="Unassembled WGS sequence"/>
</dbReference>
<evidence type="ECO:0000256" key="1">
    <source>
        <dbReference type="ARBA" id="ARBA00022737"/>
    </source>
</evidence>
<dbReference type="InterPro" id="IPR053073">
    <property type="entry name" value="IL11/IL27_subunit_beta"/>
</dbReference>
<proteinExistence type="predicted"/>